<evidence type="ECO:0000256" key="3">
    <source>
        <dbReference type="ARBA" id="ARBA00022723"/>
    </source>
</evidence>
<dbReference type="Pfam" id="PF01447">
    <property type="entry name" value="Peptidase_M4"/>
    <property type="match status" value="1"/>
</dbReference>
<evidence type="ECO:0000256" key="7">
    <source>
        <dbReference type="RuleBase" id="RU366073"/>
    </source>
</evidence>
<keyword evidence="6 7" id="KW-0482">Metalloprotease</keyword>
<dbReference type="InterPro" id="IPR023612">
    <property type="entry name" value="Peptidase_M4"/>
</dbReference>
<dbReference type="EC" id="3.4.24.-" evidence="7"/>
<dbReference type="InterPro" id="IPR001570">
    <property type="entry name" value="Peptidase_M4_C_domain"/>
</dbReference>
<dbReference type="Pfam" id="PF02868">
    <property type="entry name" value="Peptidase_M4_C"/>
    <property type="match status" value="1"/>
</dbReference>
<evidence type="ECO:0000313" key="10">
    <source>
        <dbReference type="EMBL" id="WCR06962.1"/>
    </source>
</evidence>
<keyword evidence="11" id="KW-1185">Reference proteome</keyword>
<dbReference type="Gene3D" id="1.10.390.10">
    <property type="entry name" value="Neutral Protease Domain 2"/>
    <property type="match status" value="1"/>
</dbReference>
<keyword evidence="2 7" id="KW-0645">Protease</keyword>
<dbReference type="Gene3D" id="3.10.170.10">
    <property type="match status" value="1"/>
</dbReference>
<keyword evidence="5 7" id="KW-0862">Zinc</keyword>
<evidence type="ECO:0000256" key="6">
    <source>
        <dbReference type="ARBA" id="ARBA00023049"/>
    </source>
</evidence>
<feature type="domain" description="Peptidase M4 C-terminal" evidence="9">
    <location>
        <begin position="196"/>
        <end position="363"/>
    </location>
</feature>
<gene>
    <name evidence="10" type="ORF">JHX87_16070</name>
</gene>
<dbReference type="PANTHER" id="PTHR43579">
    <property type="match status" value="1"/>
</dbReference>
<keyword evidence="7" id="KW-0964">Secreted</keyword>
<evidence type="ECO:0000256" key="1">
    <source>
        <dbReference type="ARBA" id="ARBA00009388"/>
    </source>
</evidence>
<comment type="subcellular location">
    <subcellularLocation>
        <location evidence="7">Secreted</location>
    </subcellularLocation>
</comment>
<protein>
    <recommendedName>
        <fullName evidence="7">Neutral metalloproteinase</fullName>
        <ecNumber evidence="7">3.4.24.-</ecNumber>
    </recommendedName>
</protein>
<accession>A0ABY7SIX8</accession>
<dbReference type="CDD" id="cd09597">
    <property type="entry name" value="M4_TLP"/>
    <property type="match status" value="1"/>
</dbReference>
<dbReference type="InterPro" id="IPR013856">
    <property type="entry name" value="Peptidase_M4_domain"/>
</dbReference>
<keyword evidence="4 7" id="KW-0378">Hydrolase</keyword>
<comment type="cofactor">
    <cofactor evidence="7">
        <name>Zn(2+)</name>
        <dbReference type="ChEBI" id="CHEBI:29105"/>
    </cofactor>
</comment>
<dbReference type="InterPro" id="IPR027268">
    <property type="entry name" value="Peptidase_M4/M1_CTD_sf"/>
</dbReference>
<comment type="function">
    <text evidence="7">Extracellular zinc metalloprotease.</text>
</comment>
<reference evidence="10 11" key="1">
    <citation type="submission" date="2021-01" db="EMBL/GenBank/DDBJ databases">
        <title>Biogeographic distribution of Paracoccus.</title>
        <authorList>
            <person name="Hollensteiner J."/>
            <person name="Leineberger J."/>
            <person name="Brinkhoff T."/>
            <person name="Daniel R."/>
        </authorList>
    </citation>
    <scope>NUCLEOTIDE SEQUENCE [LARGE SCALE GENOMIC DNA]</scope>
    <source>
        <strain evidence="10 11">KCTC 22803</strain>
    </source>
</reference>
<evidence type="ECO:0000259" key="9">
    <source>
        <dbReference type="Pfam" id="PF02868"/>
    </source>
</evidence>
<dbReference type="Proteomes" id="UP001219349">
    <property type="component" value="Chromosome"/>
</dbReference>
<sequence length="365" mass="39881">MCFSLACSHHHPLNCIVPPYMLRVLEMRGDEAVATMARRLLKQNEKVREERAEMTHPGLPPHEISATPLGRAAALPDGSVKPNRQIHDGQYRAALPGLLVRSEGDPNTGIADADTAYDAAGEVFSLFAEEYGRDSLDGDGMPLIATVHHRRDYNNAFWDGRQMAYGTGDGRLFRTFLELSVVGHEMAHGVIQYSGGLIYENQSGALNESIADVFGSLTLQRALGQQAHEADWLVGRGILGPGINGQALRSMKAPGTAYSDNLLGQDPQPWHMDHFVTTPEDNGGVHINSGIPNHAFYLFASYLGGNAWEAPGRIWYHALQSLNNPMATFLDWADQTIQSANELTGNGSTEAVMLRRAWKLVGIAI</sequence>
<evidence type="ECO:0000256" key="5">
    <source>
        <dbReference type="ARBA" id="ARBA00022833"/>
    </source>
</evidence>
<feature type="domain" description="Peptidase M4" evidence="8">
    <location>
        <begin position="116"/>
        <end position="192"/>
    </location>
</feature>
<name>A0ABY7SIX8_9RHOB</name>
<dbReference type="RefSeq" id="WP_271883813.1">
    <property type="nucleotide sequence ID" value="NZ_CP067136.1"/>
</dbReference>
<dbReference type="InterPro" id="IPR052759">
    <property type="entry name" value="Metalloprotease_M4"/>
</dbReference>
<organism evidence="10 11">
    <name type="scientific">Paracoccus fistulariae</name>
    <dbReference type="NCBI Taxonomy" id="658446"/>
    <lineage>
        <taxon>Bacteria</taxon>
        <taxon>Pseudomonadati</taxon>
        <taxon>Pseudomonadota</taxon>
        <taxon>Alphaproteobacteria</taxon>
        <taxon>Rhodobacterales</taxon>
        <taxon>Paracoccaceae</taxon>
        <taxon>Paracoccus</taxon>
    </lineage>
</organism>
<dbReference type="SUPFAM" id="SSF55486">
    <property type="entry name" value="Metalloproteases ('zincins'), catalytic domain"/>
    <property type="match status" value="1"/>
</dbReference>
<dbReference type="EMBL" id="CP067136">
    <property type="protein sequence ID" value="WCR06962.1"/>
    <property type="molecule type" value="Genomic_DNA"/>
</dbReference>
<keyword evidence="3" id="KW-0479">Metal-binding</keyword>
<comment type="similarity">
    <text evidence="1 7">Belongs to the peptidase M4 family.</text>
</comment>
<evidence type="ECO:0000259" key="8">
    <source>
        <dbReference type="Pfam" id="PF01447"/>
    </source>
</evidence>
<evidence type="ECO:0000256" key="2">
    <source>
        <dbReference type="ARBA" id="ARBA00022670"/>
    </source>
</evidence>
<evidence type="ECO:0000256" key="4">
    <source>
        <dbReference type="ARBA" id="ARBA00022801"/>
    </source>
</evidence>
<dbReference type="PRINTS" id="PR00730">
    <property type="entry name" value="THERMOLYSIN"/>
</dbReference>
<proteinExistence type="inferred from homology"/>
<evidence type="ECO:0000313" key="11">
    <source>
        <dbReference type="Proteomes" id="UP001219349"/>
    </source>
</evidence>
<dbReference type="PANTHER" id="PTHR43579:SF1">
    <property type="entry name" value="NEUTRAL METALLOPROTEINASE"/>
    <property type="match status" value="1"/>
</dbReference>